<dbReference type="OrthoDB" id="10546776at2759"/>
<evidence type="ECO:0000256" key="1">
    <source>
        <dbReference type="SAM" id="MobiDB-lite"/>
    </source>
</evidence>
<evidence type="ECO:0000313" key="2">
    <source>
        <dbReference type="EMBL" id="KAF0931563.1"/>
    </source>
</evidence>
<proteinExistence type="predicted"/>
<dbReference type="EMBL" id="SPHZ02000001">
    <property type="protein sequence ID" value="KAF0931563.1"/>
    <property type="molecule type" value="Genomic_DNA"/>
</dbReference>
<organism evidence="2 3">
    <name type="scientific">Oryza meyeriana var. granulata</name>
    <dbReference type="NCBI Taxonomy" id="110450"/>
    <lineage>
        <taxon>Eukaryota</taxon>
        <taxon>Viridiplantae</taxon>
        <taxon>Streptophyta</taxon>
        <taxon>Embryophyta</taxon>
        <taxon>Tracheophyta</taxon>
        <taxon>Spermatophyta</taxon>
        <taxon>Magnoliopsida</taxon>
        <taxon>Liliopsida</taxon>
        <taxon>Poales</taxon>
        <taxon>Poaceae</taxon>
        <taxon>BOP clade</taxon>
        <taxon>Oryzoideae</taxon>
        <taxon>Oryzeae</taxon>
        <taxon>Oryzinae</taxon>
        <taxon>Oryza</taxon>
        <taxon>Oryza meyeriana</taxon>
    </lineage>
</organism>
<dbReference type="Proteomes" id="UP000479710">
    <property type="component" value="Unassembled WGS sequence"/>
</dbReference>
<name>A0A6G1F3W9_9ORYZ</name>
<gene>
    <name evidence="2" type="ORF">E2562_005531</name>
</gene>
<comment type="caution">
    <text evidence="2">The sequence shown here is derived from an EMBL/GenBank/DDBJ whole genome shotgun (WGS) entry which is preliminary data.</text>
</comment>
<reference evidence="2 3" key="1">
    <citation type="submission" date="2019-11" db="EMBL/GenBank/DDBJ databases">
        <title>Whole genome sequence of Oryza granulata.</title>
        <authorList>
            <person name="Li W."/>
        </authorList>
    </citation>
    <scope>NUCLEOTIDE SEQUENCE [LARGE SCALE GENOMIC DNA]</scope>
    <source>
        <strain evidence="3">cv. Menghai</strain>
        <tissue evidence="2">Leaf</tissue>
    </source>
</reference>
<protein>
    <submittedName>
        <fullName evidence="2">Uncharacterized protein</fullName>
    </submittedName>
</protein>
<accession>A0A6G1F3W9</accession>
<feature type="compositionally biased region" description="Low complexity" evidence="1">
    <location>
        <begin position="203"/>
        <end position="216"/>
    </location>
</feature>
<keyword evidence="3" id="KW-1185">Reference proteome</keyword>
<dbReference type="AlphaFoldDB" id="A0A6G1F3W9"/>
<feature type="region of interest" description="Disordered" evidence="1">
    <location>
        <begin position="196"/>
        <end position="216"/>
    </location>
</feature>
<evidence type="ECO:0000313" key="3">
    <source>
        <dbReference type="Proteomes" id="UP000479710"/>
    </source>
</evidence>
<sequence length="216" mass="23332">MSPEEKPDNSAAGENHAGGFFEYMGLPSNPELFLNAVDALPAEEYLAGVFAYLGKDMDEELRRSDVHCPRISSSPEELLASISNISTRDPKRCGGSTREHLYMLCDCYYRPRAAAAAPTPPVSAVVVDADYRPAPPDHDGGLLAYTQDDAEQDEVAAAAATVDVVTASVEDEVIMNARGFDDFARDLKETIETINPEDALRARGSSSVSPRVRPPV</sequence>